<dbReference type="STRING" id="763665.A0A2G5BLP9"/>
<comment type="subunit">
    <text evidence="1">Homodimer.</text>
</comment>
<dbReference type="PANTHER" id="PTHR21221">
    <property type="entry name" value="UREIDOGLYCOLATE HYDROLASE"/>
    <property type="match status" value="1"/>
</dbReference>
<name>A0A2G5BLP9_COERN</name>
<dbReference type="GO" id="GO:0000256">
    <property type="term" value="P:allantoin catabolic process"/>
    <property type="evidence" value="ECO:0007669"/>
    <property type="project" value="InterPro"/>
</dbReference>
<dbReference type="EMBL" id="KZ303486">
    <property type="protein sequence ID" value="PIA19647.1"/>
    <property type="molecule type" value="Genomic_DNA"/>
</dbReference>
<keyword evidence="5" id="KW-0378">Hydrolase</keyword>
<evidence type="ECO:0000256" key="1">
    <source>
        <dbReference type="ARBA" id="ARBA00011738"/>
    </source>
</evidence>
<dbReference type="InterPro" id="IPR007247">
    <property type="entry name" value="Ureidogly_lyase"/>
</dbReference>
<evidence type="ECO:0000256" key="2">
    <source>
        <dbReference type="ARBA" id="ARBA00022631"/>
    </source>
</evidence>
<gene>
    <name evidence="5" type="ORF">COEREDRAFT_78960</name>
</gene>
<dbReference type="AlphaFoldDB" id="A0A2G5BLP9"/>
<dbReference type="OrthoDB" id="10266039at2759"/>
<dbReference type="GO" id="GO:0006144">
    <property type="term" value="P:purine nucleobase metabolic process"/>
    <property type="evidence" value="ECO:0007669"/>
    <property type="project" value="UniProtKB-KW"/>
</dbReference>
<evidence type="ECO:0000256" key="3">
    <source>
        <dbReference type="ARBA" id="ARBA00023239"/>
    </source>
</evidence>
<dbReference type="PIRSF" id="PIRSF017306">
    <property type="entry name" value="Ureidogly_hydro"/>
    <property type="match status" value="1"/>
</dbReference>
<dbReference type="CDD" id="cd20298">
    <property type="entry name" value="cupin_UAH"/>
    <property type="match status" value="1"/>
</dbReference>
<dbReference type="Proteomes" id="UP000242474">
    <property type="component" value="Unassembled WGS sequence"/>
</dbReference>
<sequence length="200" mass="22064">MVRQITVEPLIIDTFRPYGDVIQLEGNKNMVIANQGTAKRVNHVAKLENLREASGPVLQSAKPNMCIFSSAPRPTTSGHFKVGLLERHPFSSQVFMPIHQQGATETDPDAPCYLVIVAENGLDDRPDLNTIRAFAANLTQGVNYKANSWHSPMVAIGQRVNFVVLVWENGVKLQDCEEASISTVVVDLKPLFKKLSVSKL</sequence>
<keyword evidence="3" id="KW-0456">Lyase</keyword>
<keyword evidence="2" id="KW-0659">Purine metabolism</keyword>
<dbReference type="Gene3D" id="2.60.120.480">
    <property type="entry name" value="Ureidoglycolate hydrolase"/>
    <property type="match status" value="1"/>
</dbReference>
<keyword evidence="6" id="KW-1185">Reference proteome</keyword>
<reference evidence="5 6" key="1">
    <citation type="journal article" date="2015" name="Genome Biol. Evol.">
        <title>Phylogenomic analyses indicate that early fungi evolved digesting cell walls of algal ancestors of land plants.</title>
        <authorList>
            <person name="Chang Y."/>
            <person name="Wang S."/>
            <person name="Sekimoto S."/>
            <person name="Aerts A.L."/>
            <person name="Choi C."/>
            <person name="Clum A."/>
            <person name="LaButti K.M."/>
            <person name="Lindquist E.A."/>
            <person name="Yee Ngan C."/>
            <person name="Ohm R.A."/>
            <person name="Salamov A.A."/>
            <person name="Grigoriev I.V."/>
            <person name="Spatafora J.W."/>
            <person name="Berbee M.L."/>
        </authorList>
    </citation>
    <scope>NUCLEOTIDE SEQUENCE [LARGE SCALE GENOMIC DNA]</scope>
    <source>
        <strain evidence="5 6">NRRL 1564</strain>
    </source>
</reference>
<organism evidence="5 6">
    <name type="scientific">Coemansia reversa (strain ATCC 12441 / NRRL 1564)</name>
    <dbReference type="NCBI Taxonomy" id="763665"/>
    <lineage>
        <taxon>Eukaryota</taxon>
        <taxon>Fungi</taxon>
        <taxon>Fungi incertae sedis</taxon>
        <taxon>Zoopagomycota</taxon>
        <taxon>Kickxellomycotina</taxon>
        <taxon>Kickxellomycetes</taxon>
        <taxon>Kickxellales</taxon>
        <taxon>Kickxellaceae</taxon>
        <taxon>Coemansia</taxon>
    </lineage>
</organism>
<dbReference type="GO" id="GO:0004848">
    <property type="term" value="F:ureidoglycolate hydrolase activity"/>
    <property type="evidence" value="ECO:0007669"/>
    <property type="project" value="InterPro"/>
</dbReference>
<dbReference type="GO" id="GO:0050385">
    <property type="term" value="F:ureidoglycolate lyase activity"/>
    <property type="evidence" value="ECO:0007669"/>
    <property type="project" value="UniProtKB-EC"/>
</dbReference>
<evidence type="ECO:0000256" key="4">
    <source>
        <dbReference type="ARBA" id="ARBA00047684"/>
    </source>
</evidence>
<dbReference type="InterPro" id="IPR047233">
    <property type="entry name" value="UAH_cupin"/>
</dbReference>
<accession>A0A2G5BLP9</accession>
<dbReference type="SUPFAM" id="SSF51182">
    <property type="entry name" value="RmlC-like cupins"/>
    <property type="match status" value="1"/>
</dbReference>
<protein>
    <submittedName>
        <fullName evidence="5">Ureidoglycolate hydrolase</fullName>
    </submittedName>
</protein>
<dbReference type="InterPro" id="IPR011051">
    <property type="entry name" value="RmlC_Cupin_sf"/>
</dbReference>
<evidence type="ECO:0000313" key="6">
    <source>
        <dbReference type="Proteomes" id="UP000242474"/>
    </source>
</evidence>
<dbReference type="InterPro" id="IPR024060">
    <property type="entry name" value="Ureidoglycolate_lyase_dom_sf"/>
</dbReference>
<dbReference type="PANTHER" id="PTHR21221:SF1">
    <property type="entry name" value="UREIDOGLYCOLATE LYASE"/>
    <property type="match status" value="1"/>
</dbReference>
<proteinExistence type="predicted"/>
<comment type="catalytic activity">
    <reaction evidence="4">
        <text>(S)-ureidoglycolate = urea + glyoxylate</text>
        <dbReference type="Rhea" id="RHEA:11304"/>
        <dbReference type="ChEBI" id="CHEBI:16199"/>
        <dbReference type="ChEBI" id="CHEBI:36655"/>
        <dbReference type="ChEBI" id="CHEBI:57296"/>
        <dbReference type="EC" id="4.3.2.3"/>
    </reaction>
</comment>
<evidence type="ECO:0000313" key="5">
    <source>
        <dbReference type="EMBL" id="PIA19647.1"/>
    </source>
</evidence>
<dbReference type="Pfam" id="PF04115">
    <property type="entry name" value="Ureidogly_lyase"/>
    <property type="match status" value="1"/>
</dbReference>